<feature type="compositionally biased region" description="Basic and acidic residues" evidence="2">
    <location>
        <begin position="811"/>
        <end position="821"/>
    </location>
</feature>
<dbReference type="PROSITE" id="PS00972">
    <property type="entry name" value="USP_1"/>
    <property type="match status" value="1"/>
</dbReference>
<dbReference type="GO" id="GO:0005829">
    <property type="term" value="C:cytosol"/>
    <property type="evidence" value="ECO:0007669"/>
    <property type="project" value="TreeGrafter"/>
</dbReference>
<feature type="region of interest" description="Disordered" evidence="2">
    <location>
        <begin position="697"/>
        <end position="720"/>
    </location>
</feature>
<dbReference type="GO" id="GO:0005634">
    <property type="term" value="C:nucleus"/>
    <property type="evidence" value="ECO:0007669"/>
    <property type="project" value="TreeGrafter"/>
</dbReference>
<dbReference type="PANTHER" id="PTHR24006">
    <property type="entry name" value="UBIQUITIN CARBOXYL-TERMINAL HYDROLASE"/>
    <property type="match status" value="1"/>
</dbReference>
<evidence type="ECO:0000256" key="1">
    <source>
        <dbReference type="ARBA" id="ARBA00009085"/>
    </source>
</evidence>
<dbReference type="OrthoDB" id="5813749at2759"/>
<dbReference type="InterPro" id="IPR003323">
    <property type="entry name" value="OTU_dom"/>
</dbReference>
<dbReference type="CDD" id="cd02257">
    <property type="entry name" value="Peptidase_C19"/>
    <property type="match status" value="1"/>
</dbReference>
<sequence>MMTLVLKPGQFSVKVIYGIMNAAPTKRMGILTVSEVRKEVIFLFGDCHLVASFGALSGFPWFAPSENRLGFWIKGREDMVFVIEFEDYQSMMAVHKLVDRNQNVNPADVESVKKWLDRFTLDASMEPTAKRSRLSNPLSGITYGLMQVENPLIRSRNSAGSRGVSLASFYDGISPSGKDRSGSIGVLGIGNVETSGFANLGNTCYMNSILQGVFADAIFTKDLFKFCKMVEELGLNLDEEMPLSLAVANLASRRHRATIQLKKALLEMIKTRAHFLNNAQQDAHEFLVSILNYIQEECDRMLCKQYDIADKQERARKNPVTSNFAFVIESTIKCNRCKTVTKNEEESVILPVSFQMLEQDVARCLIVFLKRYMFNASVAVKREDKVGIPLYLTLNEGFVEEAAPFPPLSPTTRNIDFKTAKKLKINLFRGIREFFNNTSTDAEGVSSSSAEAAGPSKTGTPRFLPKSITPSSSARAIPEIIHTESWRALKTDREIASSKYYPPSRDKVPLNTVDKNIDKSVMSGNMLTSGDKNSDDLLVHSMPIPHSSVLDHDYIRPASSEGKSRNIANERVYYFIETLKKAKKEEKKKPVDLKSLSNERWKGDLKAVATDLDSLTVASASRATADHGEKEAGEIETGKKAAVSVPYNAAGECSAVFDSADSHGKSEQPTAVHHLTTNVKVRENYFADLGSKINVLTPDGKRPFQSGSTLKAERSPMSRQQGLLCSFSSKGQLNQPRIKKRSPKEDYTDEDLYFMTEEEQIIAACKRSIADQLEKDSGTSAEISRESDEERSHVQCTDELMSQKLSPNTSEPKDYIRKVEKEESEQSVNKLISQKSQSSDTNVDLNMEEIVTETGDHPGNLKKQGDQNIPETEGVSEPLESFENRDLNLEVEVPTEKKDFPERFKKQRREFRSGWNFNSNGAQKIVVYEDEVGIEALEGQVNTAHANEEAMQGDDQPLELPENIAPNNNSNDLFVYEDTNQSDEKPKFCPEYVWKTSRNMDNTVDENANGAAKGTALSKAVTPLSVKSPNDGKDSKLMIKSANNFDVECAGNSEEESSQSTISDDLSSTDGKEVFDIFGPQPVPFIPLSCENRQAICMYLGMDFNADWMQVSIPILKMDISDKPLQLVDIEGECNCLFHSLAFYVAGSESDHKVLRESIIGFEMEHVDEFAAIKDWTYDNWTCHMRLLAETGLGGDLELYAFATMFNVDVWVFYKEQWLCYRPKFRKIGGKWEEINIEDYCIGENEGVYLMYDHCLFSPVVTPSNEIFLKNIVLSNSDDSSDTNFMQENAQPEDVHDNNADVICDAAAATHEDNTGASYRLISVVSHLGQTANSGHYICDVWCNKSRRWLFCNDESIAPIDEKSVLDRCRCGYVYLYLNR</sequence>
<feature type="compositionally biased region" description="Basic and acidic residues" evidence="2">
    <location>
        <begin position="776"/>
        <end position="793"/>
    </location>
</feature>
<feature type="domain" description="OTU" evidence="4">
    <location>
        <begin position="1125"/>
        <end position="1263"/>
    </location>
</feature>
<comment type="similarity">
    <text evidence="1">Belongs to the peptidase C19 family.</text>
</comment>
<gene>
    <name evidence="5" type="ORF">CJOHNSTONI_LOCUS7878</name>
</gene>
<dbReference type="Proteomes" id="UP000746747">
    <property type="component" value="Unassembled WGS sequence"/>
</dbReference>
<feature type="region of interest" description="Disordered" evidence="2">
    <location>
        <begin position="440"/>
        <end position="471"/>
    </location>
</feature>
<dbReference type="Pfam" id="PF00443">
    <property type="entry name" value="UCH"/>
    <property type="match status" value="2"/>
</dbReference>
<feature type="region of interest" description="Disordered" evidence="2">
    <location>
        <begin position="776"/>
        <end position="884"/>
    </location>
</feature>
<keyword evidence="6" id="KW-1185">Reference proteome</keyword>
<dbReference type="InterPro" id="IPR028889">
    <property type="entry name" value="USP"/>
</dbReference>
<dbReference type="EMBL" id="CAKAEH010001626">
    <property type="protein sequence ID" value="CAG9538141.1"/>
    <property type="molecule type" value="Genomic_DNA"/>
</dbReference>
<dbReference type="CDD" id="cd22755">
    <property type="entry name" value="OTU_CeDUB-like"/>
    <property type="match status" value="1"/>
</dbReference>
<organism evidence="5 6">
    <name type="scientific">Cercopithifilaria johnstoni</name>
    <dbReference type="NCBI Taxonomy" id="2874296"/>
    <lineage>
        <taxon>Eukaryota</taxon>
        <taxon>Metazoa</taxon>
        <taxon>Ecdysozoa</taxon>
        <taxon>Nematoda</taxon>
        <taxon>Chromadorea</taxon>
        <taxon>Rhabditida</taxon>
        <taxon>Spirurina</taxon>
        <taxon>Spiruromorpha</taxon>
        <taxon>Filarioidea</taxon>
        <taxon>Onchocercidae</taxon>
        <taxon>Cercopithifilaria</taxon>
    </lineage>
</organism>
<evidence type="ECO:0000259" key="3">
    <source>
        <dbReference type="PROSITE" id="PS50235"/>
    </source>
</evidence>
<dbReference type="GO" id="GO:0004843">
    <property type="term" value="F:cysteine-type deubiquitinase activity"/>
    <property type="evidence" value="ECO:0007669"/>
    <property type="project" value="InterPro"/>
</dbReference>
<dbReference type="Gene3D" id="3.90.70.10">
    <property type="entry name" value="Cysteine proteinases"/>
    <property type="match status" value="2"/>
</dbReference>
<evidence type="ECO:0000256" key="2">
    <source>
        <dbReference type="SAM" id="MobiDB-lite"/>
    </source>
</evidence>
<dbReference type="PANTHER" id="PTHR24006:SF915">
    <property type="entry name" value="UBIQUITIN CARBOXYL-TERMINAL HYDROLASE-RELATED"/>
    <property type="match status" value="1"/>
</dbReference>
<dbReference type="InterPro" id="IPR018200">
    <property type="entry name" value="USP_CS"/>
</dbReference>
<name>A0A8J2M2P5_9BILA</name>
<feature type="domain" description="USP" evidence="3">
    <location>
        <begin position="195"/>
        <end position="1380"/>
    </location>
</feature>
<feature type="compositionally biased region" description="Low complexity" evidence="2">
    <location>
        <begin position="442"/>
        <end position="454"/>
    </location>
</feature>
<protein>
    <recommendedName>
        <fullName evidence="7">USP domain-containing protein</fullName>
    </recommendedName>
</protein>
<dbReference type="PROSITE" id="PS50802">
    <property type="entry name" value="OTU"/>
    <property type="match status" value="1"/>
</dbReference>
<proteinExistence type="inferred from homology"/>
<evidence type="ECO:0000313" key="5">
    <source>
        <dbReference type="EMBL" id="CAG9538141.1"/>
    </source>
</evidence>
<dbReference type="GO" id="GO:0000082">
    <property type="term" value="P:G1/S transition of mitotic cell cycle"/>
    <property type="evidence" value="ECO:0007669"/>
    <property type="project" value="TreeGrafter"/>
</dbReference>
<dbReference type="GO" id="GO:0016579">
    <property type="term" value="P:protein deubiquitination"/>
    <property type="evidence" value="ECO:0007669"/>
    <property type="project" value="InterPro"/>
</dbReference>
<dbReference type="PROSITE" id="PS00973">
    <property type="entry name" value="USP_2"/>
    <property type="match status" value="1"/>
</dbReference>
<accession>A0A8J2M2P5</accession>
<reference evidence="5" key="1">
    <citation type="submission" date="2021-09" db="EMBL/GenBank/DDBJ databases">
        <authorList>
            <consortium name="Pathogen Informatics"/>
        </authorList>
    </citation>
    <scope>NUCLEOTIDE SEQUENCE</scope>
</reference>
<dbReference type="InterPro" id="IPR050164">
    <property type="entry name" value="Peptidase_C19"/>
</dbReference>
<feature type="compositionally biased region" description="Polar residues" evidence="2">
    <location>
        <begin position="826"/>
        <end position="844"/>
    </location>
</feature>
<evidence type="ECO:0000259" key="4">
    <source>
        <dbReference type="PROSITE" id="PS50802"/>
    </source>
</evidence>
<comment type="caution">
    <text evidence="5">The sequence shown here is derived from an EMBL/GenBank/DDBJ whole genome shotgun (WGS) entry which is preliminary data.</text>
</comment>
<dbReference type="PROSITE" id="PS50235">
    <property type="entry name" value="USP_3"/>
    <property type="match status" value="1"/>
</dbReference>
<dbReference type="InterPro" id="IPR001394">
    <property type="entry name" value="Peptidase_C19_UCH"/>
</dbReference>
<evidence type="ECO:0008006" key="7">
    <source>
        <dbReference type="Google" id="ProtNLM"/>
    </source>
</evidence>
<dbReference type="Gene3D" id="3.90.70.80">
    <property type="match status" value="1"/>
</dbReference>
<dbReference type="SUPFAM" id="SSF54001">
    <property type="entry name" value="Cysteine proteinases"/>
    <property type="match status" value="2"/>
</dbReference>
<dbReference type="InterPro" id="IPR038765">
    <property type="entry name" value="Papain-like_cys_pep_sf"/>
</dbReference>
<evidence type="ECO:0000313" key="6">
    <source>
        <dbReference type="Proteomes" id="UP000746747"/>
    </source>
</evidence>